<organism evidence="2 3">
    <name type="scientific">Ezakiella coagulans</name>
    <dbReference type="NCBI Taxonomy" id="46507"/>
    <lineage>
        <taxon>Bacteria</taxon>
        <taxon>Bacillati</taxon>
        <taxon>Bacillota</taxon>
        <taxon>Tissierellia</taxon>
        <taxon>Ezakiella</taxon>
    </lineage>
</organism>
<comment type="caution">
    <text evidence="2">The sequence shown here is derived from an EMBL/GenBank/DDBJ whole genome shotgun (WGS) entry which is preliminary data.</text>
</comment>
<keyword evidence="1" id="KW-1133">Transmembrane helix</keyword>
<name>A0A2U1E4I1_9FIRM</name>
<dbReference type="RefSeq" id="WP_116479855.1">
    <property type="nucleotide sequence ID" value="NZ_QEKV01000003.1"/>
</dbReference>
<accession>A0A2U1E4I1</accession>
<feature type="transmembrane region" description="Helical" evidence="1">
    <location>
        <begin position="93"/>
        <end position="111"/>
    </location>
</feature>
<evidence type="ECO:0000256" key="1">
    <source>
        <dbReference type="SAM" id="Phobius"/>
    </source>
</evidence>
<proteinExistence type="predicted"/>
<gene>
    <name evidence="2" type="ORF">C7381_10369</name>
</gene>
<feature type="transmembrane region" description="Helical" evidence="1">
    <location>
        <begin position="63"/>
        <end position="84"/>
    </location>
</feature>
<reference evidence="2 3" key="1">
    <citation type="submission" date="2018-04" db="EMBL/GenBank/DDBJ databases">
        <title>Genomic Encyclopedia of Type Strains, Phase IV (KMG-IV): sequencing the most valuable type-strain genomes for metagenomic binning, comparative biology and taxonomic classification.</title>
        <authorList>
            <person name="Goeker M."/>
        </authorList>
    </citation>
    <scope>NUCLEOTIDE SEQUENCE [LARGE SCALE GENOMIC DNA]</scope>
    <source>
        <strain evidence="2 3">DSM 20705</strain>
    </source>
</reference>
<feature type="transmembrane region" description="Helical" evidence="1">
    <location>
        <begin position="189"/>
        <end position="211"/>
    </location>
</feature>
<dbReference type="AlphaFoldDB" id="A0A2U1E4I1"/>
<keyword evidence="1" id="KW-0472">Membrane</keyword>
<sequence>MFNYNTSKPAEPAKKFFSYQALYFIFSLLAILYMVNEIVVFDLVVSGYIRAGASNFGADNNTIYLVLSLISRVSIPIGVFLVFLSTLKRGKKFVLNLTIVTFIFEIIYDLYSFDKLIDIKFQSPVFSLLLGAFFTLAWKYFDFKKIIRLPLVILYIFVSIYSRVDYGIIIGILFVVLNFLEPNRKGQSLFSFAVLIPGASMIFAPLFYYFYDENNNRKSYNSSLNFIFPIIALLLWRLRILILR</sequence>
<feature type="transmembrane region" description="Helical" evidence="1">
    <location>
        <begin position="21"/>
        <end position="43"/>
    </location>
</feature>
<feature type="transmembrane region" description="Helical" evidence="1">
    <location>
        <begin position="153"/>
        <end position="177"/>
    </location>
</feature>
<evidence type="ECO:0008006" key="4">
    <source>
        <dbReference type="Google" id="ProtNLM"/>
    </source>
</evidence>
<evidence type="ECO:0000313" key="3">
    <source>
        <dbReference type="Proteomes" id="UP000245793"/>
    </source>
</evidence>
<feature type="transmembrane region" description="Helical" evidence="1">
    <location>
        <begin position="123"/>
        <end position="141"/>
    </location>
</feature>
<keyword evidence="1" id="KW-0812">Transmembrane</keyword>
<keyword evidence="3" id="KW-1185">Reference proteome</keyword>
<evidence type="ECO:0000313" key="2">
    <source>
        <dbReference type="EMBL" id="PVY94831.1"/>
    </source>
</evidence>
<feature type="transmembrane region" description="Helical" evidence="1">
    <location>
        <begin position="223"/>
        <end position="242"/>
    </location>
</feature>
<protein>
    <recommendedName>
        <fullName evidence="4">TraX protein</fullName>
    </recommendedName>
</protein>
<dbReference type="Proteomes" id="UP000245793">
    <property type="component" value="Unassembled WGS sequence"/>
</dbReference>
<dbReference type="EMBL" id="QEKV01000003">
    <property type="protein sequence ID" value="PVY94831.1"/>
    <property type="molecule type" value="Genomic_DNA"/>
</dbReference>